<name>A0AA38VAY3_9PEZI</name>
<comment type="caution">
    <text evidence="2">The sequence shown here is derived from an EMBL/GenBank/DDBJ whole genome shotgun (WGS) entry which is preliminary data.</text>
</comment>
<proteinExistence type="predicted"/>
<sequence>MNTPPTGVPHPRCAADLEVGVMSKALSARLEKVAKGREEATPESESSDDTDECYQWRCEELRHHFNPDEADERRMRISQSEYWELECLHYKKEMEELMWRKAGARGVEGEPTAHHWRTLAGFYRDLFRKIGLSSAQTGRIRHSIKDQKYWKYEAELYQQAVALQEDKLQEELRARDEMKHLQIQRRQAAAQRARRTKRPQAANGSVASRTRSSTKASSRAAVAKRVGGVGAKAARSS</sequence>
<accession>A0AA38VAY3</accession>
<evidence type="ECO:0000256" key="1">
    <source>
        <dbReference type="SAM" id="MobiDB-lite"/>
    </source>
</evidence>
<organism evidence="2 3">
    <name type="scientific">Pleurostoma richardsiae</name>
    <dbReference type="NCBI Taxonomy" id="41990"/>
    <lineage>
        <taxon>Eukaryota</taxon>
        <taxon>Fungi</taxon>
        <taxon>Dikarya</taxon>
        <taxon>Ascomycota</taxon>
        <taxon>Pezizomycotina</taxon>
        <taxon>Sordariomycetes</taxon>
        <taxon>Sordariomycetidae</taxon>
        <taxon>Calosphaeriales</taxon>
        <taxon>Pleurostomataceae</taxon>
        <taxon>Pleurostoma</taxon>
    </lineage>
</organism>
<feature type="compositionally biased region" description="Low complexity" evidence="1">
    <location>
        <begin position="199"/>
        <end position="237"/>
    </location>
</feature>
<feature type="compositionally biased region" description="Acidic residues" evidence="1">
    <location>
        <begin position="41"/>
        <end position="51"/>
    </location>
</feature>
<reference evidence="2" key="1">
    <citation type="submission" date="2022-07" db="EMBL/GenBank/DDBJ databases">
        <title>Fungi with potential for degradation of polypropylene.</title>
        <authorList>
            <person name="Gostincar C."/>
        </authorList>
    </citation>
    <scope>NUCLEOTIDE SEQUENCE</scope>
    <source>
        <strain evidence="2">EXF-13308</strain>
    </source>
</reference>
<dbReference type="AlphaFoldDB" id="A0AA38VAY3"/>
<evidence type="ECO:0000313" key="2">
    <source>
        <dbReference type="EMBL" id="KAJ9130180.1"/>
    </source>
</evidence>
<feature type="region of interest" description="Disordered" evidence="1">
    <location>
        <begin position="31"/>
        <end position="51"/>
    </location>
</feature>
<dbReference type="EMBL" id="JANBVO010000102">
    <property type="protein sequence ID" value="KAJ9130180.1"/>
    <property type="molecule type" value="Genomic_DNA"/>
</dbReference>
<evidence type="ECO:0000313" key="3">
    <source>
        <dbReference type="Proteomes" id="UP001174694"/>
    </source>
</evidence>
<keyword evidence="3" id="KW-1185">Reference proteome</keyword>
<feature type="region of interest" description="Disordered" evidence="1">
    <location>
        <begin position="187"/>
        <end position="237"/>
    </location>
</feature>
<dbReference type="Proteomes" id="UP001174694">
    <property type="component" value="Unassembled WGS sequence"/>
</dbReference>
<protein>
    <submittedName>
        <fullName evidence="2">Uncharacterized protein</fullName>
    </submittedName>
</protein>
<feature type="compositionally biased region" description="Basic and acidic residues" evidence="1">
    <location>
        <begin position="31"/>
        <end position="40"/>
    </location>
</feature>
<gene>
    <name evidence="2" type="ORF">NKR23_g12316</name>
</gene>